<feature type="compositionally biased region" description="Polar residues" evidence="10">
    <location>
        <begin position="262"/>
        <end position="272"/>
    </location>
</feature>
<dbReference type="STRING" id="50990.A0A4Y7Q3G6"/>
<organism evidence="12 13">
    <name type="scientific">Rickenella mellea</name>
    <dbReference type="NCBI Taxonomy" id="50990"/>
    <lineage>
        <taxon>Eukaryota</taxon>
        <taxon>Fungi</taxon>
        <taxon>Dikarya</taxon>
        <taxon>Basidiomycota</taxon>
        <taxon>Agaricomycotina</taxon>
        <taxon>Agaricomycetes</taxon>
        <taxon>Hymenochaetales</taxon>
        <taxon>Rickenellaceae</taxon>
        <taxon>Rickenella</taxon>
    </lineage>
</organism>
<dbReference type="Gene3D" id="3.30.160.60">
    <property type="entry name" value="Classic Zinc Finger"/>
    <property type="match status" value="2"/>
</dbReference>
<dbReference type="PROSITE" id="PS00028">
    <property type="entry name" value="ZINC_FINGER_C2H2_1"/>
    <property type="match status" value="2"/>
</dbReference>
<keyword evidence="7" id="KW-0804">Transcription</keyword>
<dbReference type="InterPro" id="IPR013087">
    <property type="entry name" value="Znf_C2H2_type"/>
</dbReference>
<dbReference type="PANTHER" id="PTHR47428">
    <property type="entry name" value="REGULATORY PROTEIN MIG1-RELATED"/>
    <property type="match status" value="1"/>
</dbReference>
<dbReference type="GO" id="GO:0000978">
    <property type="term" value="F:RNA polymerase II cis-regulatory region sequence-specific DNA binding"/>
    <property type="evidence" value="ECO:0007669"/>
    <property type="project" value="TreeGrafter"/>
</dbReference>
<dbReference type="FunFam" id="3.30.160.60:FF:000125">
    <property type="entry name" value="Putative zinc finger protein 143"/>
    <property type="match status" value="1"/>
</dbReference>
<feature type="domain" description="C2H2-type" evidence="11">
    <location>
        <begin position="53"/>
        <end position="82"/>
    </location>
</feature>
<feature type="compositionally biased region" description="Basic and acidic residues" evidence="10">
    <location>
        <begin position="323"/>
        <end position="332"/>
    </location>
</feature>
<keyword evidence="2" id="KW-0479">Metal-binding</keyword>
<dbReference type="Pfam" id="PF00096">
    <property type="entry name" value="zf-C2H2"/>
    <property type="match status" value="2"/>
</dbReference>
<evidence type="ECO:0000256" key="10">
    <source>
        <dbReference type="SAM" id="MobiDB-lite"/>
    </source>
</evidence>
<dbReference type="OrthoDB" id="654211at2759"/>
<keyword evidence="6" id="KW-0805">Transcription regulation</keyword>
<dbReference type="AlphaFoldDB" id="A0A4Y7Q3G6"/>
<feature type="compositionally biased region" description="Basic and acidic residues" evidence="10">
    <location>
        <begin position="65"/>
        <end position="86"/>
    </location>
</feature>
<accession>A0A4Y7Q3G6</accession>
<keyword evidence="3" id="KW-0677">Repeat</keyword>
<feature type="compositionally biased region" description="Basic residues" evidence="10">
    <location>
        <begin position="299"/>
        <end position="308"/>
    </location>
</feature>
<name>A0A4Y7Q3G6_9AGAM</name>
<dbReference type="InterPro" id="IPR036236">
    <property type="entry name" value="Znf_C2H2_sf"/>
</dbReference>
<keyword evidence="8" id="KW-0539">Nucleus</keyword>
<evidence type="ECO:0000256" key="6">
    <source>
        <dbReference type="ARBA" id="ARBA00023015"/>
    </source>
</evidence>
<gene>
    <name evidence="12" type="ORF">BD410DRAFT_788916</name>
</gene>
<keyword evidence="5" id="KW-0862">Zinc</keyword>
<evidence type="ECO:0000256" key="7">
    <source>
        <dbReference type="ARBA" id="ARBA00023163"/>
    </source>
</evidence>
<dbReference type="GO" id="GO:0000981">
    <property type="term" value="F:DNA-binding transcription factor activity, RNA polymerase II-specific"/>
    <property type="evidence" value="ECO:0007669"/>
    <property type="project" value="UniProtKB-ARBA"/>
</dbReference>
<feature type="compositionally biased region" description="Polar residues" evidence="10">
    <location>
        <begin position="343"/>
        <end position="364"/>
    </location>
</feature>
<dbReference type="VEuPathDB" id="FungiDB:BD410DRAFT_788916"/>
<dbReference type="GO" id="GO:0005634">
    <property type="term" value="C:nucleus"/>
    <property type="evidence" value="ECO:0007669"/>
    <property type="project" value="UniProtKB-SubCell"/>
</dbReference>
<proteinExistence type="predicted"/>
<evidence type="ECO:0000256" key="2">
    <source>
        <dbReference type="ARBA" id="ARBA00022723"/>
    </source>
</evidence>
<evidence type="ECO:0000256" key="3">
    <source>
        <dbReference type="ARBA" id="ARBA00022737"/>
    </source>
</evidence>
<feature type="compositionally biased region" description="Low complexity" evidence="10">
    <location>
        <begin position="470"/>
        <end position="485"/>
    </location>
</feature>
<feature type="region of interest" description="Disordered" evidence="10">
    <location>
        <begin position="217"/>
        <end position="369"/>
    </location>
</feature>
<dbReference type="GO" id="GO:0008270">
    <property type="term" value="F:zinc ion binding"/>
    <property type="evidence" value="ECO:0007669"/>
    <property type="project" value="UniProtKB-KW"/>
</dbReference>
<evidence type="ECO:0000256" key="5">
    <source>
        <dbReference type="ARBA" id="ARBA00022833"/>
    </source>
</evidence>
<feature type="compositionally biased region" description="Low complexity" evidence="10">
    <location>
        <begin position="408"/>
        <end position="421"/>
    </location>
</feature>
<feature type="region of interest" description="Disordered" evidence="10">
    <location>
        <begin position="394"/>
        <end position="448"/>
    </location>
</feature>
<sequence>MAQQSPTQATTPQQVDKVAARPYRCPYPLCGRAFSRLEHQTRHIRTHTGEKPFVCTHVGCEKRFSRSDELTRHSRIHSDRDRESGKAKPKIKPPTHIAIPTSSEPGPSNVRANKKARSRTNSFDEEESYSRPTATESGFRPSLPSLPASRPPHEDPAAAAPLTSVAIEELYELERSEAVRRAEFESRRLEALRRAELDLARDRRRELDRREAPSYDNVAEMAKLNPRKRGQNVHPINSRLSKSAHTSPVSTPLSESGLPPWTASNSPVQPGTKSRRLSGPAYHAHGPEHLVSLSGTQTHGHHGPHHSHAFGSHPYAHGHHPRRSYEHDRDDSPSPLSTDSDSGAPNVSYSPHHSRPGSNPTSGYGSVDHIATPSTSPFLGGLSTLNIHSVNPSRAPSPILLPPPHYTSSSKGSSRQPSPSRLHSHYGQKRKSAGDPGQSSPTYSPMMGTDREFLSEKYGAERVLPPLPTPNLSSGPSSTGSSPGNHHYSLNGSMALPSSFYPHSRPNSRAPSPTGGHNHLAHSVRLAFGMTPIRHADPSTNSPLGQENYVRHGRGMSESVTPHRLLAHEHPGVFGQYPISVPSSRAPSPPITLAPLILGNESLDPSSNPEGDYRGATRGRGTSKRMQKIELPHFSEIEAAVTAEHGVNGLGLVELYPMMHGLVDSRR</sequence>
<keyword evidence="13" id="KW-1185">Reference proteome</keyword>
<dbReference type="PROSITE" id="PS50157">
    <property type="entry name" value="ZINC_FINGER_C2H2_2"/>
    <property type="match status" value="2"/>
</dbReference>
<keyword evidence="4 9" id="KW-0863">Zinc-finger</keyword>
<feature type="region of interest" description="Disordered" evidence="10">
    <location>
        <begin position="462"/>
        <end position="519"/>
    </location>
</feature>
<dbReference type="PANTHER" id="PTHR47428:SF1">
    <property type="entry name" value="REGULATORY PROTEIN MIG1-RELATED"/>
    <property type="match status" value="1"/>
</dbReference>
<feature type="compositionally biased region" description="Polar residues" evidence="10">
    <location>
        <begin position="234"/>
        <end position="254"/>
    </location>
</feature>
<evidence type="ECO:0000259" key="11">
    <source>
        <dbReference type="PROSITE" id="PS50157"/>
    </source>
</evidence>
<evidence type="ECO:0000256" key="4">
    <source>
        <dbReference type="ARBA" id="ARBA00022771"/>
    </source>
</evidence>
<feature type="compositionally biased region" description="Low complexity" evidence="10">
    <location>
        <begin position="333"/>
        <end position="342"/>
    </location>
</feature>
<evidence type="ECO:0000256" key="8">
    <source>
        <dbReference type="ARBA" id="ARBA00023242"/>
    </source>
</evidence>
<dbReference type="SMART" id="SM00355">
    <property type="entry name" value="ZnF_C2H2"/>
    <property type="match status" value="2"/>
</dbReference>
<dbReference type="FunFam" id="3.30.160.60:FF:000018">
    <property type="entry name" value="Krueppel-like factor 15"/>
    <property type="match status" value="1"/>
</dbReference>
<dbReference type="GO" id="GO:0005737">
    <property type="term" value="C:cytoplasm"/>
    <property type="evidence" value="ECO:0007669"/>
    <property type="project" value="TreeGrafter"/>
</dbReference>
<feature type="domain" description="C2H2-type" evidence="11">
    <location>
        <begin position="23"/>
        <end position="52"/>
    </location>
</feature>
<dbReference type="Proteomes" id="UP000294933">
    <property type="component" value="Unassembled WGS sequence"/>
</dbReference>
<feature type="region of interest" description="Disordered" evidence="10">
    <location>
        <begin position="65"/>
        <end position="158"/>
    </location>
</feature>
<dbReference type="SUPFAM" id="SSF57667">
    <property type="entry name" value="beta-beta-alpha zinc fingers"/>
    <property type="match status" value="1"/>
</dbReference>
<dbReference type="InterPro" id="IPR051007">
    <property type="entry name" value="creA/MIG_C2H2-ZnF"/>
</dbReference>
<protein>
    <recommendedName>
        <fullName evidence="11">C2H2-type domain-containing protein</fullName>
    </recommendedName>
</protein>
<evidence type="ECO:0000313" key="13">
    <source>
        <dbReference type="Proteomes" id="UP000294933"/>
    </source>
</evidence>
<evidence type="ECO:0000313" key="12">
    <source>
        <dbReference type="EMBL" id="TDL22194.1"/>
    </source>
</evidence>
<reference evidence="12 13" key="1">
    <citation type="submission" date="2018-06" db="EMBL/GenBank/DDBJ databases">
        <title>A transcriptomic atlas of mushroom development highlights an independent origin of complex multicellularity.</title>
        <authorList>
            <consortium name="DOE Joint Genome Institute"/>
            <person name="Krizsan K."/>
            <person name="Almasi E."/>
            <person name="Merenyi Z."/>
            <person name="Sahu N."/>
            <person name="Viragh M."/>
            <person name="Koszo T."/>
            <person name="Mondo S."/>
            <person name="Kiss B."/>
            <person name="Balint B."/>
            <person name="Kues U."/>
            <person name="Barry K."/>
            <person name="Hegedus J.C."/>
            <person name="Henrissat B."/>
            <person name="Johnson J."/>
            <person name="Lipzen A."/>
            <person name="Ohm R."/>
            <person name="Nagy I."/>
            <person name="Pangilinan J."/>
            <person name="Yan J."/>
            <person name="Xiong Y."/>
            <person name="Grigoriev I.V."/>
            <person name="Hibbett D.S."/>
            <person name="Nagy L.G."/>
        </authorList>
    </citation>
    <scope>NUCLEOTIDE SEQUENCE [LARGE SCALE GENOMIC DNA]</scope>
    <source>
        <strain evidence="12 13">SZMC22713</strain>
    </source>
</reference>
<evidence type="ECO:0000256" key="1">
    <source>
        <dbReference type="ARBA" id="ARBA00004123"/>
    </source>
</evidence>
<evidence type="ECO:0000256" key="9">
    <source>
        <dbReference type="PROSITE-ProRule" id="PRU00042"/>
    </source>
</evidence>
<dbReference type="GO" id="GO:0000433">
    <property type="term" value="P:carbon catabolite repression of transcription from RNA polymerase II promoter by glucose"/>
    <property type="evidence" value="ECO:0007669"/>
    <property type="project" value="TreeGrafter"/>
</dbReference>
<feature type="region of interest" description="Disordered" evidence="10">
    <location>
        <begin position="598"/>
        <end position="623"/>
    </location>
</feature>
<dbReference type="EMBL" id="ML170176">
    <property type="protein sequence ID" value="TDL22194.1"/>
    <property type="molecule type" value="Genomic_DNA"/>
</dbReference>
<feature type="compositionally biased region" description="Basic residues" evidence="10">
    <location>
        <begin position="422"/>
        <end position="431"/>
    </location>
</feature>
<comment type="subcellular location">
    <subcellularLocation>
        <location evidence="1">Nucleus</location>
    </subcellularLocation>
</comment>